<dbReference type="OrthoDB" id="396512at2"/>
<accession>A0A0A2TE86</accession>
<organism evidence="3 4">
    <name type="scientific">Pontibacillus yanchengensis Y32</name>
    <dbReference type="NCBI Taxonomy" id="1385514"/>
    <lineage>
        <taxon>Bacteria</taxon>
        <taxon>Bacillati</taxon>
        <taxon>Bacillota</taxon>
        <taxon>Bacilli</taxon>
        <taxon>Bacillales</taxon>
        <taxon>Bacillaceae</taxon>
        <taxon>Pontibacillus</taxon>
    </lineage>
</organism>
<dbReference type="STRING" id="1385514.N782_11955"/>
<evidence type="ECO:0000313" key="4">
    <source>
        <dbReference type="Proteomes" id="UP000030147"/>
    </source>
</evidence>
<dbReference type="PANTHER" id="PTHR11675:SF119">
    <property type="entry name" value="POLYPEPTIDE N-ACETYLGALACTOSAMINYLTRANSFERASE 2"/>
    <property type="match status" value="1"/>
</dbReference>
<name>A0A0A2TE86_9BACI</name>
<gene>
    <name evidence="3" type="ORF">N782_11955</name>
</gene>
<keyword evidence="3" id="KW-0808">Transferase</keyword>
<sequence>MANLANPTFSIIFPVKNEGKNVVSTLDSLYTSKTKEKFEVIIIDDASNDGCCNFLKNHRPMQSIKLVKTKGLGAASARNLGAQHAQGDYLIFCDAHLNFQDWWIDQLASPLLSNRTDVICPAISAMNHEESIGYGQTLNRRLKVKWNPNPKRLSETAIIPGGCFMISKKVFNDVGGFDHGFVRWGHEDVELSIKLWLFGYRCHVLPTVTISHLFRKKQPYEVEPEHVHYNFLRMAYSHFSVPRIVSCKKLIKNVDIKKLERNVLKEGAQQQRKLYLQKRKYNDDWFFHKFSIPF</sequence>
<dbReference type="Proteomes" id="UP000030147">
    <property type="component" value="Unassembled WGS sequence"/>
</dbReference>
<protein>
    <submittedName>
        <fullName evidence="3">Glycosyl transferase family 2</fullName>
    </submittedName>
</protein>
<keyword evidence="4" id="KW-1185">Reference proteome</keyword>
<evidence type="ECO:0000259" key="2">
    <source>
        <dbReference type="Pfam" id="PF00535"/>
    </source>
</evidence>
<feature type="domain" description="Glycosyltransferase 2-like" evidence="2">
    <location>
        <begin position="10"/>
        <end position="174"/>
    </location>
</feature>
<dbReference type="AlphaFoldDB" id="A0A0A2TE86"/>
<dbReference type="InterPro" id="IPR029044">
    <property type="entry name" value="Nucleotide-diphossugar_trans"/>
</dbReference>
<reference evidence="3 4" key="1">
    <citation type="journal article" date="2015" name="Stand. Genomic Sci.">
        <title>High quality draft genome sequence of the moderately halophilic bacterium Pontibacillus yanchengensis Y32(T) and comparison among Pontibacillus genomes.</title>
        <authorList>
            <person name="Huang J."/>
            <person name="Qiao Z.X."/>
            <person name="Tang J.W."/>
            <person name="Wang G."/>
        </authorList>
    </citation>
    <scope>NUCLEOTIDE SEQUENCE [LARGE SCALE GENOMIC DNA]</scope>
    <source>
        <strain evidence="3 4">Y32</strain>
    </source>
</reference>
<dbReference type="eggNOG" id="COG1216">
    <property type="taxonomic scope" value="Bacteria"/>
</dbReference>
<dbReference type="Gene3D" id="3.90.550.10">
    <property type="entry name" value="Spore Coat Polysaccharide Biosynthesis Protein SpsA, Chain A"/>
    <property type="match status" value="1"/>
</dbReference>
<comment type="caution">
    <text evidence="3">The sequence shown here is derived from an EMBL/GenBank/DDBJ whole genome shotgun (WGS) entry which is preliminary data.</text>
</comment>
<dbReference type="GO" id="GO:0004653">
    <property type="term" value="F:polypeptide N-acetylgalactosaminyltransferase activity"/>
    <property type="evidence" value="ECO:0007669"/>
    <property type="project" value="TreeGrafter"/>
</dbReference>
<proteinExistence type="predicted"/>
<dbReference type="EMBL" id="AVBF01000031">
    <property type="protein sequence ID" value="KGP72371.1"/>
    <property type="molecule type" value="Genomic_DNA"/>
</dbReference>
<evidence type="ECO:0000256" key="1">
    <source>
        <dbReference type="ARBA" id="ARBA00023157"/>
    </source>
</evidence>
<keyword evidence="1" id="KW-1015">Disulfide bond</keyword>
<dbReference type="GO" id="GO:0006493">
    <property type="term" value="P:protein O-linked glycosylation"/>
    <property type="evidence" value="ECO:0007669"/>
    <property type="project" value="TreeGrafter"/>
</dbReference>
<dbReference type="RefSeq" id="WP_036820097.1">
    <property type="nucleotide sequence ID" value="NZ_AVBF01000031.1"/>
</dbReference>
<dbReference type="SUPFAM" id="SSF53448">
    <property type="entry name" value="Nucleotide-diphospho-sugar transferases"/>
    <property type="match status" value="1"/>
</dbReference>
<evidence type="ECO:0000313" key="3">
    <source>
        <dbReference type="EMBL" id="KGP72371.1"/>
    </source>
</evidence>
<dbReference type="PANTHER" id="PTHR11675">
    <property type="entry name" value="N-ACETYLGALACTOSAMINYLTRANSFERASE"/>
    <property type="match status" value="1"/>
</dbReference>
<dbReference type="Pfam" id="PF00535">
    <property type="entry name" value="Glycos_transf_2"/>
    <property type="match status" value="1"/>
</dbReference>
<dbReference type="InterPro" id="IPR001173">
    <property type="entry name" value="Glyco_trans_2-like"/>
</dbReference>